<dbReference type="AlphaFoldDB" id="A0A6F8T6K0"/>
<keyword evidence="2" id="KW-1185">Reference proteome</keyword>
<proteinExistence type="predicted"/>
<dbReference type="Gene3D" id="3.30.200.20">
    <property type="entry name" value="Phosphorylase Kinase, domain 1"/>
    <property type="match status" value="1"/>
</dbReference>
<name>A0A6F8T6K0_9GAMM</name>
<gene>
    <name evidence="1" type="ORF">TUM19329_24400</name>
</gene>
<dbReference type="KEGG" id="lant:TUM19329_24400"/>
<sequence>MDKVKIDTNLAQKLIAEQFPQWQSLPIHPVAQSGWDNRTFHLGEEMVIRLPSDLEYEPQINKEYKWLPWLSMIWVRMSGTKLRKNKSYSSIIYS</sequence>
<reference evidence="1" key="1">
    <citation type="journal article" date="2020" name="Microbiol. Resour. Announc.">
        <title>Complete Genome Sequence of Novel Psychrotolerant Legionella Strain TUM19329, Isolated from Antarctic Lake Sediment.</title>
        <authorList>
            <person name="Shimada S."/>
            <person name="Nakai R."/>
            <person name="Aoki K."/>
            <person name="Shimoeda N."/>
            <person name="Ohno G."/>
            <person name="Miyazaki Y."/>
            <person name="Kudoh S."/>
            <person name="Imura S."/>
            <person name="Watanabe K."/>
            <person name="Ishii Y."/>
            <person name="Tateda K."/>
        </authorList>
    </citation>
    <scope>NUCLEOTIDE SEQUENCE [LARGE SCALE GENOMIC DNA]</scope>
    <source>
        <strain evidence="1">TUM19329</strain>
    </source>
</reference>
<dbReference type="SUPFAM" id="SSF56112">
    <property type="entry name" value="Protein kinase-like (PK-like)"/>
    <property type="match status" value="1"/>
</dbReference>
<dbReference type="EMBL" id="AP022839">
    <property type="protein sequence ID" value="BCA96079.1"/>
    <property type="molecule type" value="Genomic_DNA"/>
</dbReference>
<dbReference type="Proteomes" id="UP000502894">
    <property type="component" value="Chromosome"/>
</dbReference>
<protein>
    <recommendedName>
        <fullName evidence="3">Aminoglycoside phosphotransferase</fullName>
    </recommendedName>
</protein>
<evidence type="ECO:0008006" key="3">
    <source>
        <dbReference type="Google" id="ProtNLM"/>
    </source>
</evidence>
<evidence type="ECO:0000313" key="2">
    <source>
        <dbReference type="Proteomes" id="UP000502894"/>
    </source>
</evidence>
<dbReference type="RefSeq" id="WP_226905462.1">
    <property type="nucleotide sequence ID" value="NZ_AP022839.1"/>
</dbReference>
<evidence type="ECO:0000313" key="1">
    <source>
        <dbReference type="EMBL" id="BCA96079.1"/>
    </source>
</evidence>
<organism evidence="1 2">
    <name type="scientific">Legionella antarctica</name>
    <dbReference type="NCBI Taxonomy" id="2708020"/>
    <lineage>
        <taxon>Bacteria</taxon>
        <taxon>Pseudomonadati</taxon>
        <taxon>Pseudomonadota</taxon>
        <taxon>Gammaproteobacteria</taxon>
        <taxon>Legionellales</taxon>
        <taxon>Legionellaceae</taxon>
        <taxon>Legionella</taxon>
    </lineage>
</organism>
<dbReference type="InterPro" id="IPR011009">
    <property type="entry name" value="Kinase-like_dom_sf"/>
</dbReference>
<accession>A0A6F8T6K0</accession>